<proteinExistence type="predicted"/>
<protein>
    <submittedName>
        <fullName evidence="2">Uncharacterized protein</fullName>
    </submittedName>
</protein>
<dbReference type="EnsemblPlants" id="PGSC0003DMT400075117">
    <property type="protein sequence ID" value="PGSC0003DMT400075117"/>
    <property type="gene ID" value="PGSC0003DMG400029218"/>
</dbReference>
<dbReference type="InParanoid" id="M1CUN9"/>
<gene>
    <name evidence="2" type="primary">LOC102600879</name>
</gene>
<dbReference type="eggNOG" id="ENOG502RRMQ">
    <property type="taxonomic scope" value="Eukaryota"/>
</dbReference>
<sequence length="386" mass="43516">MAVVLLDRFSGGNPEGWIFLAEWYFTYLGFSQKDWLPLPSFYFDGEALIWFNGLFRNKQFHDWNHFKVKLLLQFRQWSFTRSTEGVAGFDSINVATIALPEILHAAIESDLANGKQEEATESKYASDLDGENLRPADNSKVPPEIFVASIDLFDGLPSQNVQVFLLGQYSEAMDTGLQNSGYVDKWFDTGQEFIIALEYERGVLTKELHSNDGKVRIFEFNVSPKLACEVLEQAMGSHVIDVGTQNKWTTLSSPTYFVCNILTTTLKNLPPTNYSSWSVDLQAHFYYFSISFIVYHTFLNLPFDPGIPDTPLYYGADKTLVTTGRFLSTYILIAALWGQEVCCLGLNHVRTAAIPVKHFSSALEVFLASNPVILVRHVDKAEGFAT</sequence>
<dbReference type="PaxDb" id="4113-PGSC0003DMT400075117"/>
<name>M1CUN9_SOLTU</name>
<reference evidence="3" key="1">
    <citation type="journal article" date="2011" name="Nature">
        <title>Genome sequence and analysis of the tuber crop potato.</title>
        <authorList>
            <consortium name="The Potato Genome Sequencing Consortium"/>
        </authorList>
    </citation>
    <scope>NUCLEOTIDE SEQUENCE [LARGE SCALE GENOMIC DNA]</scope>
    <source>
        <strain evidence="3">cv. DM1-3 516 R44</strain>
    </source>
</reference>
<dbReference type="OrthoDB" id="1305479at2759"/>
<reference evidence="2" key="2">
    <citation type="submission" date="2015-06" db="UniProtKB">
        <authorList>
            <consortium name="EnsemblPlants"/>
        </authorList>
    </citation>
    <scope>IDENTIFICATION</scope>
    <source>
        <strain evidence="2">DM1-3 516 R44</strain>
    </source>
</reference>
<accession>M1CUN9</accession>
<evidence type="ECO:0000256" key="1">
    <source>
        <dbReference type="SAM" id="MobiDB-lite"/>
    </source>
</evidence>
<evidence type="ECO:0000313" key="3">
    <source>
        <dbReference type="Proteomes" id="UP000011115"/>
    </source>
</evidence>
<dbReference type="Proteomes" id="UP000011115">
    <property type="component" value="Unassembled WGS sequence"/>
</dbReference>
<dbReference type="AlphaFoldDB" id="M1CUN9"/>
<dbReference type="HOGENOM" id="CLU_716486_0_0_1"/>
<dbReference type="Gramene" id="PGSC0003DMT400075117">
    <property type="protein sequence ID" value="PGSC0003DMT400075117"/>
    <property type="gene ID" value="PGSC0003DMG400029218"/>
</dbReference>
<evidence type="ECO:0000313" key="2">
    <source>
        <dbReference type="EnsemblPlants" id="PGSC0003DMT400075117"/>
    </source>
</evidence>
<feature type="compositionally biased region" description="Basic and acidic residues" evidence="1">
    <location>
        <begin position="118"/>
        <end position="134"/>
    </location>
</feature>
<dbReference type="KEGG" id="sot:102600879"/>
<dbReference type="GeneID" id="102600879"/>
<feature type="region of interest" description="Disordered" evidence="1">
    <location>
        <begin position="118"/>
        <end position="137"/>
    </location>
</feature>
<keyword evidence="3" id="KW-1185">Reference proteome</keyword>
<dbReference type="RefSeq" id="XP_006361304.1">
    <property type="nucleotide sequence ID" value="XM_006361242.2"/>
</dbReference>
<organism evidence="2 3">
    <name type="scientific">Solanum tuberosum</name>
    <name type="common">Potato</name>
    <dbReference type="NCBI Taxonomy" id="4113"/>
    <lineage>
        <taxon>Eukaryota</taxon>
        <taxon>Viridiplantae</taxon>
        <taxon>Streptophyta</taxon>
        <taxon>Embryophyta</taxon>
        <taxon>Tracheophyta</taxon>
        <taxon>Spermatophyta</taxon>
        <taxon>Magnoliopsida</taxon>
        <taxon>eudicotyledons</taxon>
        <taxon>Gunneridae</taxon>
        <taxon>Pentapetalae</taxon>
        <taxon>asterids</taxon>
        <taxon>lamiids</taxon>
        <taxon>Solanales</taxon>
        <taxon>Solanaceae</taxon>
        <taxon>Solanoideae</taxon>
        <taxon>Solaneae</taxon>
        <taxon>Solanum</taxon>
    </lineage>
</organism>